<reference evidence="1 2" key="1">
    <citation type="submission" date="2024-09" db="EMBL/GenBank/DDBJ databases">
        <authorList>
            <person name="Sun Q."/>
            <person name="Mori K."/>
        </authorList>
    </citation>
    <scope>NUCLEOTIDE SEQUENCE [LARGE SCALE GENOMIC DNA]</scope>
    <source>
        <strain evidence="1 2">KCTC 23279</strain>
    </source>
</reference>
<comment type="caution">
    <text evidence="1">The sequence shown here is derived from an EMBL/GenBank/DDBJ whole genome shotgun (WGS) entry which is preliminary data.</text>
</comment>
<dbReference type="GO" id="GO:0003677">
    <property type="term" value="F:DNA binding"/>
    <property type="evidence" value="ECO:0007669"/>
    <property type="project" value="UniProtKB-KW"/>
</dbReference>
<keyword evidence="1" id="KW-0238">DNA-binding</keyword>
<evidence type="ECO:0000313" key="2">
    <source>
        <dbReference type="Proteomes" id="UP001589775"/>
    </source>
</evidence>
<organism evidence="1 2">
    <name type="scientific">Rhodopseudomonas telluris</name>
    <dbReference type="NCBI Taxonomy" id="644215"/>
    <lineage>
        <taxon>Bacteria</taxon>
        <taxon>Pseudomonadati</taxon>
        <taxon>Pseudomonadota</taxon>
        <taxon>Alphaproteobacteria</taxon>
        <taxon>Hyphomicrobiales</taxon>
        <taxon>Nitrobacteraceae</taxon>
        <taxon>Rhodopseudomonas</taxon>
    </lineage>
</organism>
<keyword evidence="2" id="KW-1185">Reference proteome</keyword>
<sequence length="113" mass="12407">MTNGRTLRRLALQLDGTTEAPHFDRMAFKVARTYVTLAADGLSANFRFTPDEQALKCTLLPSAFSPVANAWGAQGWTVGVLAAMTDDDLKAALELAWQHARPRPKARRKPKAV</sequence>
<proteinExistence type="predicted"/>
<dbReference type="Proteomes" id="UP001589775">
    <property type="component" value="Unassembled WGS sequence"/>
</dbReference>
<dbReference type="InterPro" id="IPR038056">
    <property type="entry name" value="YjbR-like_sf"/>
</dbReference>
<gene>
    <name evidence="1" type="ORF">ACFFJ6_08525</name>
</gene>
<name>A0ABV6EQL5_9BRAD</name>
<accession>A0ABV6EQL5</accession>
<dbReference type="RefSeq" id="WP_378386453.1">
    <property type="nucleotide sequence ID" value="NZ_JBHLWM010000003.1"/>
</dbReference>
<dbReference type="EMBL" id="JBHLWM010000003">
    <property type="protein sequence ID" value="MFC0240508.1"/>
    <property type="molecule type" value="Genomic_DNA"/>
</dbReference>
<protein>
    <submittedName>
        <fullName evidence="1">MmcQ/YjbR family DNA-binding protein</fullName>
    </submittedName>
</protein>
<evidence type="ECO:0000313" key="1">
    <source>
        <dbReference type="EMBL" id="MFC0240508.1"/>
    </source>
</evidence>
<dbReference type="SUPFAM" id="SSF142906">
    <property type="entry name" value="YjbR-like"/>
    <property type="match status" value="1"/>
</dbReference>